<dbReference type="SMART" id="SM00298">
    <property type="entry name" value="CHROMO"/>
    <property type="match status" value="1"/>
</dbReference>
<dbReference type="GeneID" id="94828790"/>
<dbReference type="PANTHER" id="PTHR22812">
    <property type="entry name" value="CHROMOBOX PROTEIN"/>
    <property type="match status" value="1"/>
</dbReference>
<dbReference type="AlphaFoldDB" id="A0A1J4JNX8"/>
<dbReference type="EMBL" id="MLAK01000971">
    <property type="protein sequence ID" value="OHT00112.1"/>
    <property type="molecule type" value="Genomic_DNA"/>
</dbReference>
<accession>A0A1J4JNX8</accession>
<dbReference type="Pfam" id="PF00385">
    <property type="entry name" value="Chromo"/>
    <property type="match status" value="1"/>
</dbReference>
<keyword evidence="6" id="KW-1185">Reference proteome</keyword>
<proteinExistence type="predicted"/>
<sequence>MYYKPFINAFFSSFLCRFHITFQINIKMEEEEDSGEIYEVEKILDCAKVDGEMQYLVKWAGYDDPKDLTWEPIEHLQNCNQALQEFYEKFNDSLHLLDQEKTPKRSKKNSKSKEKSPSKKQKKETKESPKKNLLQTVLNQNLQSPTKPSPKKDKKDSQKKSSKSTQKTINDFMFSFVDKEGTKQKKSEILLNISDLSYSQIQNHSRLIIKKPNLDTEKDSDIDSKWFSIPPSDYKPQTSIFINRIFSEGGISLVELKDENDNLFVYDYQFIAALFPDAVLSYFEHVVVLN</sequence>
<dbReference type="SUPFAM" id="SSF54160">
    <property type="entry name" value="Chromo domain-like"/>
    <property type="match status" value="1"/>
</dbReference>
<evidence type="ECO:0000256" key="2">
    <source>
        <dbReference type="ARBA" id="ARBA00023242"/>
    </source>
</evidence>
<dbReference type="VEuPathDB" id="TrichDB:TRFO_08092"/>
<dbReference type="InterPro" id="IPR000953">
    <property type="entry name" value="Chromo/chromo_shadow_dom"/>
</dbReference>
<dbReference type="GO" id="GO:0005634">
    <property type="term" value="C:nucleus"/>
    <property type="evidence" value="ECO:0007669"/>
    <property type="project" value="UniProtKB-SubCell"/>
</dbReference>
<organism evidence="5 6">
    <name type="scientific">Tritrichomonas foetus</name>
    <dbReference type="NCBI Taxonomy" id="1144522"/>
    <lineage>
        <taxon>Eukaryota</taxon>
        <taxon>Metamonada</taxon>
        <taxon>Parabasalia</taxon>
        <taxon>Tritrichomonadida</taxon>
        <taxon>Tritrichomonadidae</taxon>
        <taxon>Tritrichomonas</taxon>
    </lineage>
</organism>
<dbReference type="InterPro" id="IPR016197">
    <property type="entry name" value="Chromo-like_dom_sf"/>
</dbReference>
<feature type="region of interest" description="Disordered" evidence="3">
    <location>
        <begin position="98"/>
        <end position="165"/>
    </location>
</feature>
<evidence type="ECO:0000313" key="5">
    <source>
        <dbReference type="EMBL" id="OHT00112.1"/>
    </source>
</evidence>
<feature type="compositionally biased region" description="Low complexity" evidence="3">
    <location>
        <begin position="131"/>
        <end position="146"/>
    </location>
</feature>
<dbReference type="InterPro" id="IPR051219">
    <property type="entry name" value="Heterochromatin_chromo-domain"/>
</dbReference>
<comment type="caution">
    <text evidence="5">The sequence shown here is derived from an EMBL/GenBank/DDBJ whole genome shotgun (WGS) entry which is preliminary data.</text>
</comment>
<feature type="compositionally biased region" description="Basic and acidic residues" evidence="3">
    <location>
        <begin position="150"/>
        <end position="159"/>
    </location>
</feature>
<dbReference type="OrthoDB" id="433924at2759"/>
<dbReference type="PROSITE" id="PS50013">
    <property type="entry name" value="CHROMO_2"/>
    <property type="match status" value="1"/>
</dbReference>
<dbReference type="Proteomes" id="UP000179807">
    <property type="component" value="Unassembled WGS sequence"/>
</dbReference>
<name>A0A1J4JNX8_9EUKA</name>
<comment type="subcellular location">
    <subcellularLocation>
        <location evidence="1">Nucleus</location>
    </subcellularLocation>
</comment>
<evidence type="ECO:0000256" key="3">
    <source>
        <dbReference type="SAM" id="MobiDB-lite"/>
    </source>
</evidence>
<evidence type="ECO:0000256" key="1">
    <source>
        <dbReference type="ARBA" id="ARBA00004123"/>
    </source>
</evidence>
<dbReference type="InterPro" id="IPR023779">
    <property type="entry name" value="Chromodomain_CS"/>
</dbReference>
<dbReference type="Gene3D" id="2.40.50.40">
    <property type="match status" value="1"/>
</dbReference>
<dbReference type="PROSITE" id="PS00598">
    <property type="entry name" value="CHROMO_1"/>
    <property type="match status" value="1"/>
</dbReference>
<dbReference type="RefSeq" id="XP_068353248.1">
    <property type="nucleotide sequence ID" value="XM_068494086.1"/>
</dbReference>
<protein>
    <recommendedName>
        <fullName evidence="4">Chromo domain-containing protein</fullName>
    </recommendedName>
</protein>
<gene>
    <name evidence="5" type="ORF">TRFO_08092</name>
</gene>
<reference evidence="5" key="1">
    <citation type="submission" date="2016-10" db="EMBL/GenBank/DDBJ databases">
        <authorList>
            <person name="Benchimol M."/>
            <person name="Almeida L.G."/>
            <person name="Vasconcelos A.T."/>
            <person name="Perreira-Neves A."/>
            <person name="Rosa I.A."/>
            <person name="Tasca T."/>
            <person name="Bogo M.R."/>
            <person name="de Souza W."/>
        </authorList>
    </citation>
    <scope>NUCLEOTIDE SEQUENCE [LARGE SCALE GENOMIC DNA]</scope>
    <source>
        <strain evidence="5">K</strain>
    </source>
</reference>
<dbReference type="InterPro" id="IPR023780">
    <property type="entry name" value="Chromo_domain"/>
</dbReference>
<feature type="domain" description="Chromo" evidence="4">
    <location>
        <begin position="38"/>
        <end position="89"/>
    </location>
</feature>
<dbReference type="CDD" id="cd00024">
    <property type="entry name" value="CD_CSD"/>
    <property type="match status" value="1"/>
</dbReference>
<evidence type="ECO:0000259" key="4">
    <source>
        <dbReference type="PROSITE" id="PS50013"/>
    </source>
</evidence>
<evidence type="ECO:0000313" key="6">
    <source>
        <dbReference type="Proteomes" id="UP000179807"/>
    </source>
</evidence>
<keyword evidence="2" id="KW-0539">Nucleus</keyword>